<feature type="transmembrane region" description="Helical" evidence="7">
    <location>
        <begin position="55"/>
        <end position="76"/>
    </location>
</feature>
<dbReference type="GO" id="GO:0022857">
    <property type="term" value="F:transmembrane transporter activity"/>
    <property type="evidence" value="ECO:0007669"/>
    <property type="project" value="TreeGrafter"/>
</dbReference>
<gene>
    <name evidence="9" type="ORF">MMUR_28490</name>
</gene>
<dbReference type="PIRSF" id="PIRSF006066">
    <property type="entry name" value="HI0050"/>
    <property type="match status" value="1"/>
</dbReference>
<keyword evidence="5 7" id="KW-1133">Transmembrane helix</keyword>
<keyword evidence="4 7" id="KW-0812">Transmembrane</keyword>
<sequence length="433" mass="45396">MAASLIIGSLLILMLTGMPVAFALAISGTLGILVSPGGFDLIGTVPQQVYKSLDSYPLMTIPLFIFAGAIMTEGGVAQKLIDAAKYSLGRGRGGLALVTVASTVMFHGVSGSSTADTAAIGKVMLPELRKEKYPTPFSAAVLASSGATATLVPPTTDLIIIGVVTSTSIGGLFAAGLIPALVNSAALMLLVWLISRRRNYGGIVDQEEFSFVTFAQSIVRAIPAIVMLLIIIGGIVLGIFTPTEASAVAAIYGLFVAAFVYRRLTWAKFKTAMVDSLTLTGIVMIIIATGSVLSYALTVNNVPDDLARTLTDFTSSPFVFLLIVQIMFLVIGTVMDGVPAILILMPILSPIATEYGIEPIHFGILVAANLAIGLATPPIGLVLSTAAAVAKLPIERVIRPMLPMLACLIAMLFLLTYVEDFSMFLPRLLGLDS</sequence>
<dbReference type="InterPro" id="IPR004681">
    <property type="entry name" value="TRAP_DctM"/>
</dbReference>
<keyword evidence="6 7" id="KW-0472">Membrane</keyword>
<dbReference type="EMBL" id="BLKT01000003">
    <property type="protein sequence ID" value="GFG58713.1"/>
    <property type="molecule type" value="Genomic_DNA"/>
</dbReference>
<dbReference type="Pfam" id="PF06808">
    <property type="entry name" value="DctM"/>
    <property type="match status" value="1"/>
</dbReference>
<feature type="transmembrane region" description="Helical" evidence="7">
    <location>
        <begin position="401"/>
        <end position="418"/>
    </location>
</feature>
<evidence type="ECO:0000256" key="1">
    <source>
        <dbReference type="ARBA" id="ARBA00004429"/>
    </source>
</evidence>
<feature type="transmembrane region" description="Helical" evidence="7">
    <location>
        <begin position="318"/>
        <end position="348"/>
    </location>
</feature>
<dbReference type="PANTHER" id="PTHR33362">
    <property type="entry name" value="SIALIC ACID TRAP TRANSPORTER PERMEASE PROTEIN SIAT-RELATED"/>
    <property type="match status" value="1"/>
</dbReference>
<dbReference type="RefSeq" id="WP_264033888.1">
    <property type="nucleotide sequence ID" value="NZ_BAAAMC010000055.1"/>
</dbReference>
<dbReference type="AlphaFoldDB" id="A0A7I9WM31"/>
<dbReference type="GO" id="GO:0005886">
    <property type="term" value="C:plasma membrane"/>
    <property type="evidence" value="ECO:0007669"/>
    <property type="project" value="UniProtKB-SubCell"/>
</dbReference>
<feature type="transmembrane region" description="Helical" evidence="7">
    <location>
        <begin position="246"/>
        <end position="264"/>
    </location>
</feature>
<accession>A0A7I9WM31</accession>
<evidence type="ECO:0000256" key="7">
    <source>
        <dbReference type="SAM" id="Phobius"/>
    </source>
</evidence>
<dbReference type="Proteomes" id="UP000465241">
    <property type="component" value="Unassembled WGS sequence"/>
</dbReference>
<dbReference type="PANTHER" id="PTHR33362:SF2">
    <property type="entry name" value="TRAP TRANSPORTER LARGE PERMEASE PROTEIN"/>
    <property type="match status" value="1"/>
</dbReference>
<evidence type="ECO:0000256" key="4">
    <source>
        <dbReference type="ARBA" id="ARBA00022692"/>
    </source>
</evidence>
<keyword evidence="10" id="KW-1185">Reference proteome</keyword>
<evidence type="ECO:0000313" key="9">
    <source>
        <dbReference type="EMBL" id="GFG58713.1"/>
    </source>
</evidence>
<proteinExistence type="predicted"/>
<dbReference type="NCBIfam" id="TIGR00786">
    <property type="entry name" value="dctM"/>
    <property type="match status" value="1"/>
</dbReference>
<comment type="subcellular location">
    <subcellularLocation>
        <location evidence="1">Cell inner membrane</location>
        <topology evidence="1">Multi-pass membrane protein</topology>
    </subcellularLocation>
</comment>
<feature type="transmembrane region" description="Helical" evidence="7">
    <location>
        <begin position="218"/>
        <end position="240"/>
    </location>
</feature>
<evidence type="ECO:0000256" key="5">
    <source>
        <dbReference type="ARBA" id="ARBA00022989"/>
    </source>
</evidence>
<organism evidence="9 10">
    <name type="scientific">Mycolicibacterium murale</name>
    <dbReference type="NCBI Taxonomy" id="182220"/>
    <lineage>
        <taxon>Bacteria</taxon>
        <taxon>Bacillati</taxon>
        <taxon>Actinomycetota</taxon>
        <taxon>Actinomycetes</taxon>
        <taxon>Mycobacteriales</taxon>
        <taxon>Mycobacteriaceae</taxon>
        <taxon>Mycolicibacterium</taxon>
    </lineage>
</organism>
<feature type="transmembrane region" description="Helical" evidence="7">
    <location>
        <begin position="360"/>
        <end position="389"/>
    </location>
</feature>
<reference evidence="9 10" key="1">
    <citation type="journal article" date="2019" name="Emerg. Microbes Infect.">
        <title>Comprehensive subspecies identification of 175 nontuberculous mycobacteria species based on 7547 genomic profiles.</title>
        <authorList>
            <person name="Matsumoto Y."/>
            <person name="Kinjo T."/>
            <person name="Motooka D."/>
            <person name="Nabeya D."/>
            <person name="Jung N."/>
            <person name="Uechi K."/>
            <person name="Horii T."/>
            <person name="Iida T."/>
            <person name="Fujita J."/>
            <person name="Nakamura S."/>
        </authorList>
    </citation>
    <scope>NUCLEOTIDE SEQUENCE [LARGE SCALE GENOMIC DNA]</scope>
    <source>
        <strain evidence="9 10">JCM 13392</strain>
    </source>
</reference>
<feature type="transmembrane region" description="Helical" evidence="7">
    <location>
        <begin position="172"/>
        <end position="194"/>
    </location>
</feature>
<evidence type="ECO:0000313" key="10">
    <source>
        <dbReference type="Proteomes" id="UP000465241"/>
    </source>
</evidence>
<name>A0A7I9WM31_9MYCO</name>
<evidence type="ECO:0000259" key="8">
    <source>
        <dbReference type="Pfam" id="PF06808"/>
    </source>
</evidence>
<evidence type="ECO:0000256" key="3">
    <source>
        <dbReference type="ARBA" id="ARBA00022519"/>
    </source>
</evidence>
<dbReference type="InterPro" id="IPR010656">
    <property type="entry name" value="DctM"/>
</dbReference>
<evidence type="ECO:0000256" key="6">
    <source>
        <dbReference type="ARBA" id="ARBA00023136"/>
    </source>
</evidence>
<keyword evidence="2" id="KW-1003">Cell membrane</keyword>
<feature type="transmembrane region" description="Helical" evidence="7">
    <location>
        <begin position="133"/>
        <end position="152"/>
    </location>
</feature>
<feature type="transmembrane region" description="Helical" evidence="7">
    <location>
        <begin position="276"/>
        <end position="298"/>
    </location>
</feature>
<comment type="caution">
    <text evidence="9">The sequence shown here is derived from an EMBL/GenBank/DDBJ whole genome shotgun (WGS) entry which is preliminary data.</text>
</comment>
<feature type="domain" description="TRAP C4-dicarboxylate transport system permease DctM subunit" evidence="8">
    <location>
        <begin position="7"/>
        <end position="419"/>
    </location>
</feature>
<evidence type="ECO:0000256" key="2">
    <source>
        <dbReference type="ARBA" id="ARBA00022475"/>
    </source>
</evidence>
<protein>
    <submittedName>
        <fullName evidence="9">C4-dicarboxylate ABC transporter permease</fullName>
    </submittedName>
</protein>
<keyword evidence="3" id="KW-0997">Cell inner membrane</keyword>